<sequence length="140" mass="15213">MGKVPKERIEVGTSIVQIARIKPPAEPDDPAVAFMPTPVSLAQLTSASPANSGTMKTRHPADGEPEQQPPLPVARSRPKPSTPAAPVARNKSKSPDYARVNLQLHNDVVTRLFIIGRSRGKRYTTLIEEYILAGLERDKG</sequence>
<name>A0A371X6C4_9HYPH</name>
<evidence type="ECO:0000256" key="1">
    <source>
        <dbReference type="SAM" id="MobiDB-lite"/>
    </source>
</evidence>
<reference evidence="3" key="1">
    <citation type="submission" date="2018-08" db="EMBL/GenBank/DDBJ databases">
        <authorList>
            <person name="Im W.T."/>
        </authorList>
    </citation>
    <scope>NUCLEOTIDE SEQUENCE [LARGE SCALE GENOMIC DNA]</scope>
    <source>
        <strain evidence="3">LA-28</strain>
    </source>
</reference>
<dbReference type="RefSeq" id="WP_116625421.1">
    <property type="nucleotide sequence ID" value="NZ_QURN01000017.1"/>
</dbReference>
<proteinExistence type="predicted"/>
<accession>A0A371X6C4</accession>
<dbReference type="EMBL" id="QURN01000017">
    <property type="protein sequence ID" value="RFC64777.1"/>
    <property type="molecule type" value="Genomic_DNA"/>
</dbReference>
<keyword evidence="3" id="KW-1185">Reference proteome</keyword>
<evidence type="ECO:0000313" key="2">
    <source>
        <dbReference type="EMBL" id="RFC64777.1"/>
    </source>
</evidence>
<evidence type="ECO:0000313" key="3">
    <source>
        <dbReference type="Proteomes" id="UP000262379"/>
    </source>
</evidence>
<dbReference type="AlphaFoldDB" id="A0A371X6C4"/>
<dbReference type="Proteomes" id="UP000262379">
    <property type="component" value="Unassembled WGS sequence"/>
</dbReference>
<protein>
    <submittedName>
        <fullName evidence="2">Uncharacterized protein</fullName>
    </submittedName>
</protein>
<comment type="caution">
    <text evidence="2">The sequence shown here is derived from an EMBL/GenBank/DDBJ whole genome shotgun (WGS) entry which is preliminary data.</text>
</comment>
<gene>
    <name evidence="2" type="ORF">DY251_18610</name>
</gene>
<feature type="compositionally biased region" description="Polar residues" evidence="1">
    <location>
        <begin position="43"/>
        <end position="55"/>
    </location>
</feature>
<feature type="region of interest" description="Disordered" evidence="1">
    <location>
        <begin position="43"/>
        <end position="97"/>
    </location>
</feature>
<organism evidence="2 3">
    <name type="scientific">Mesorhizobium denitrificans</name>
    <dbReference type="NCBI Taxonomy" id="2294114"/>
    <lineage>
        <taxon>Bacteria</taxon>
        <taxon>Pseudomonadati</taxon>
        <taxon>Pseudomonadota</taxon>
        <taxon>Alphaproteobacteria</taxon>
        <taxon>Hyphomicrobiales</taxon>
        <taxon>Phyllobacteriaceae</taxon>
        <taxon>Mesorhizobium</taxon>
    </lineage>
</organism>